<dbReference type="SUPFAM" id="SSF55874">
    <property type="entry name" value="ATPase domain of HSP90 chaperone/DNA topoisomerase II/histidine kinase"/>
    <property type="match status" value="1"/>
</dbReference>
<dbReference type="Pfam" id="PF07730">
    <property type="entry name" value="HisKA_3"/>
    <property type="match status" value="1"/>
</dbReference>
<dbReference type="CDD" id="cd16917">
    <property type="entry name" value="HATPase_UhpB-NarQ-NarX-like"/>
    <property type="match status" value="1"/>
</dbReference>
<dbReference type="InterPro" id="IPR003594">
    <property type="entry name" value="HATPase_dom"/>
</dbReference>
<keyword evidence="6 13" id="KW-0418">Kinase</keyword>
<protein>
    <recommendedName>
        <fullName evidence="2">histidine kinase</fullName>
        <ecNumber evidence="2">2.7.13.3</ecNumber>
    </recommendedName>
</protein>
<dbReference type="EMBL" id="BCMM01000002">
    <property type="protein sequence ID" value="GAQ60227.1"/>
    <property type="molecule type" value="Genomic_DNA"/>
</dbReference>
<evidence type="ECO:0000256" key="1">
    <source>
        <dbReference type="ARBA" id="ARBA00000085"/>
    </source>
</evidence>
<evidence type="ECO:0000313" key="13">
    <source>
        <dbReference type="EMBL" id="GAQ60227.1"/>
    </source>
</evidence>
<accession>A0A100JIL9</accession>
<feature type="transmembrane region" description="Helical" evidence="10">
    <location>
        <begin position="135"/>
        <end position="154"/>
    </location>
</feature>
<feature type="domain" description="Histidine kinase/HSP90-like ATPase" evidence="11">
    <location>
        <begin position="383"/>
        <end position="474"/>
    </location>
</feature>
<dbReference type="PANTHER" id="PTHR24421:SF10">
    <property type="entry name" value="NITRATE_NITRITE SENSOR PROTEIN NARQ"/>
    <property type="match status" value="1"/>
</dbReference>
<name>A0A100JIL9_STRSC</name>
<feature type="transmembrane region" description="Helical" evidence="10">
    <location>
        <begin position="210"/>
        <end position="233"/>
    </location>
</feature>
<keyword evidence="8" id="KW-0902">Two-component regulatory system</keyword>
<evidence type="ECO:0000256" key="6">
    <source>
        <dbReference type="ARBA" id="ARBA00022777"/>
    </source>
</evidence>
<keyword evidence="3" id="KW-0597">Phosphoprotein</keyword>
<dbReference type="Proteomes" id="UP000067448">
    <property type="component" value="Unassembled WGS sequence"/>
</dbReference>
<evidence type="ECO:0000259" key="11">
    <source>
        <dbReference type="Pfam" id="PF02518"/>
    </source>
</evidence>
<reference evidence="13 14" key="2">
    <citation type="journal article" date="2016" name="Genome Announc.">
        <title>Draft Genome Sequences of Streptomyces scabiei S58, Streptomyces turgidiscabies T45, and Streptomyces acidiscabies a10, the Pathogens of Potato Common Scab, Isolated in Japan.</title>
        <authorList>
            <person name="Tomihama T."/>
            <person name="Nishi Y."/>
            <person name="Sakai M."/>
            <person name="Ikenaga M."/>
            <person name="Okubo T."/>
            <person name="Ikeda S."/>
        </authorList>
    </citation>
    <scope>NUCLEOTIDE SEQUENCE [LARGE SCALE GENOMIC DNA]</scope>
    <source>
        <strain evidence="13 14">S58</strain>
    </source>
</reference>
<gene>
    <name evidence="13" type="primary">liaS_1</name>
    <name evidence="13" type="ORF">SsS58_00567</name>
</gene>
<dbReference type="PANTHER" id="PTHR24421">
    <property type="entry name" value="NITRATE/NITRITE SENSOR PROTEIN NARX-RELATED"/>
    <property type="match status" value="1"/>
</dbReference>
<keyword evidence="10" id="KW-1133">Transmembrane helix</keyword>
<keyword evidence="5" id="KW-0547">Nucleotide-binding</keyword>
<organism evidence="13 14">
    <name type="scientific">Streptomyces scabiei</name>
    <dbReference type="NCBI Taxonomy" id="1930"/>
    <lineage>
        <taxon>Bacteria</taxon>
        <taxon>Bacillati</taxon>
        <taxon>Actinomycetota</taxon>
        <taxon>Actinomycetes</taxon>
        <taxon>Kitasatosporales</taxon>
        <taxon>Streptomycetaceae</taxon>
        <taxon>Streptomyces</taxon>
    </lineage>
</organism>
<comment type="catalytic activity">
    <reaction evidence="1">
        <text>ATP + protein L-histidine = ADP + protein N-phospho-L-histidine.</text>
        <dbReference type="EC" id="2.7.13.3"/>
    </reaction>
</comment>
<feature type="transmembrane region" description="Helical" evidence="10">
    <location>
        <begin position="80"/>
        <end position="98"/>
    </location>
</feature>
<evidence type="ECO:0000256" key="3">
    <source>
        <dbReference type="ARBA" id="ARBA00022553"/>
    </source>
</evidence>
<evidence type="ECO:0000256" key="10">
    <source>
        <dbReference type="SAM" id="Phobius"/>
    </source>
</evidence>
<sequence length="483" mass="50069">MPERAGKPGHGRGTATGAPASAERPGFPHAPDGGSAVRPIRGPAAVPTVSGVNLVPDSDEPVEDAAGPPARPARAGCVRGGGIVALYLACLSDFLLLATDDDSGSPWLHLFSLATGLLALLWPEHRRPAWVTPQVRAGVPALAALTNVVVLVLARDTGGFGVGQAALLVCALVVAVRACTPGWALACGLLDGLTLGMLTLPYFVRRPDDSAGVGAALLLLLLGGVAAAVAAYLRTLDNRRNRIVTETRRAERLAMAADLHDFVAHHVTGILVQSQVARMMAGTAPGRSETGVPPDDVRGRLDPVLAGIERAATEALASMRRTVGVLRDHGEETTTGDRRPVGDLAGVDELVRGFDGVGGVDGHTALLRHDPSVPADLPHEVQAAAFRVVQEALTNVRRHAADATEVTVDLRCTRGDLEVLVRDDGRGGVRLPEAARGGGFGLVGLTERVTALGGRIQARPREDGPGWAVLAVLPAAPRSRPPS</sequence>
<dbReference type="InterPro" id="IPR011712">
    <property type="entry name" value="Sig_transdc_His_kin_sub3_dim/P"/>
</dbReference>
<evidence type="ECO:0000256" key="4">
    <source>
        <dbReference type="ARBA" id="ARBA00022679"/>
    </source>
</evidence>
<dbReference type="Gene3D" id="3.30.565.10">
    <property type="entry name" value="Histidine kinase-like ATPase, C-terminal domain"/>
    <property type="match status" value="1"/>
</dbReference>
<dbReference type="GO" id="GO:0000155">
    <property type="term" value="F:phosphorelay sensor kinase activity"/>
    <property type="evidence" value="ECO:0007669"/>
    <property type="project" value="InterPro"/>
</dbReference>
<dbReference type="GO" id="GO:0005524">
    <property type="term" value="F:ATP binding"/>
    <property type="evidence" value="ECO:0007669"/>
    <property type="project" value="UniProtKB-KW"/>
</dbReference>
<evidence type="ECO:0000256" key="9">
    <source>
        <dbReference type="SAM" id="MobiDB-lite"/>
    </source>
</evidence>
<feature type="region of interest" description="Disordered" evidence="9">
    <location>
        <begin position="1"/>
        <end position="71"/>
    </location>
</feature>
<feature type="transmembrane region" description="Helical" evidence="10">
    <location>
        <begin position="104"/>
        <end position="123"/>
    </location>
</feature>
<dbReference type="InterPro" id="IPR050482">
    <property type="entry name" value="Sensor_HK_TwoCompSys"/>
</dbReference>
<dbReference type="Gene3D" id="1.20.5.1930">
    <property type="match status" value="1"/>
</dbReference>
<dbReference type="GO" id="GO:0046983">
    <property type="term" value="F:protein dimerization activity"/>
    <property type="evidence" value="ECO:0007669"/>
    <property type="project" value="InterPro"/>
</dbReference>
<evidence type="ECO:0000256" key="7">
    <source>
        <dbReference type="ARBA" id="ARBA00022840"/>
    </source>
</evidence>
<comment type="caution">
    <text evidence="13">The sequence shown here is derived from an EMBL/GenBank/DDBJ whole genome shotgun (WGS) entry which is preliminary data.</text>
</comment>
<dbReference type="EC" id="2.7.13.3" evidence="2"/>
<evidence type="ECO:0000256" key="5">
    <source>
        <dbReference type="ARBA" id="ARBA00022741"/>
    </source>
</evidence>
<keyword evidence="7" id="KW-0067">ATP-binding</keyword>
<proteinExistence type="predicted"/>
<feature type="transmembrane region" description="Helical" evidence="10">
    <location>
        <begin position="183"/>
        <end position="204"/>
    </location>
</feature>
<reference evidence="14" key="1">
    <citation type="submission" date="2015-11" db="EMBL/GenBank/DDBJ databases">
        <authorList>
            <consortium name="Cross-ministerial Strategic Innovation Promotion Program (SIP) consortium"/>
            <person name="Tomihama T."/>
            <person name="Ikenaga M."/>
            <person name="Sakai M."/>
            <person name="Okubo T."/>
            <person name="Ikeda S."/>
        </authorList>
    </citation>
    <scope>NUCLEOTIDE SEQUENCE [LARGE SCALE GENOMIC DNA]</scope>
    <source>
        <strain evidence="14">S58</strain>
    </source>
</reference>
<keyword evidence="4 13" id="KW-0808">Transferase</keyword>
<reference evidence="14" key="3">
    <citation type="submission" date="2016-02" db="EMBL/GenBank/DDBJ databases">
        <title>Draft genome of pathogenic Streptomyces sp. in Japan.</title>
        <authorList>
            <person name="Tomihama T."/>
            <person name="Ikenaga M."/>
            <person name="Sakai M."/>
            <person name="Okubo T."/>
            <person name="Ikeda S."/>
        </authorList>
    </citation>
    <scope>NUCLEOTIDE SEQUENCE [LARGE SCALE GENOMIC DNA]</scope>
    <source>
        <strain evidence="14">S58</strain>
    </source>
</reference>
<dbReference type="Pfam" id="PF02518">
    <property type="entry name" value="HATPase_c"/>
    <property type="match status" value="1"/>
</dbReference>
<dbReference type="GO" id="GO:0016020">
    <property type="term" value="C:membrane"/>
    <property type="evidence" value="ECO:0007669"/>
    <property type="project" value="InterPro"/>
</dbReference>
<evidence type="ECO:0000313" key="14">
    <source>
        <dbReference type="Proteomes" id="UP000067448"/>
    </source>
</evidence>
<feature type="domain" description="Signal transduction histidine kinase subgroup 3 dimerisation and phosphoacceptor" evidence="12">
    <location>
        <begin position="251"/>
        <end position="329"/>
    </location>
</feature>
<feature type="transmembrane region" description="Helical" evidence="10">
    <location>
        <begin position="160"/>
        <end position="176"/>
    </location>
</feature>
<dbReference type="AlphaFoldDB" id="A0A100JIL9"/>
<keyword evidence="10" id="KW-0812">Transmembrane</keyword>
<evidence type="ECO:0000256" key="2">
    <source>
        <dbReference type="ARBA" id="ARBA00012438"/>
    </source>
</evidence>
<evidence type="ECO:0000259" key="12">
    <source>
        <dbReference type="Pfam" id="PF07730"/>
    </source>
</evidence>
<keyword evidence="10" id="KW-0472">Membrane</keyword>
<evidence type="ECO:0000256" key="8">
    <source>
        <dbReference type="ARBA" id="ARBA00023012"/>
    </source>
</evidence>
<dbReference type="InterPro" id="IPR036890">
    <property type="entry name" value="HATPase_C_sf"/>
</dbReference>